<dbReference type="InterPro" id="IPR020846">
    <property type="entry name" value="MFS_dom"/>
</dbReference>
<feature type="transmembrane region" description="Helical" evidence="6">
    <location>
        <begin position="173"/>
        <end position="195"/>
    </location>
</feature>
<dbReference type="EMBL" id="CP038437">
    <property type="protein sequence ID" value="QEM83399.1"/>
    <property type="molecule type" value="Genomic_DNA"/>
</dbReference>
<sequence>MTQATSTAAPKSHTGRRDWLAVVAVMIGIFLLVTAEQLPIGLLSQVAESLGVSEGSAGLMITVPGVVAAFAAPLLPMAVGRMDRRLLLTSLMLLMTLASVLGAIVDSFALLLATRVLIGICIGGFWAIAGGLASRLVALAQVPRAMSLIFSGVAGATVLGVPAGTWLGDVTHWRVAFAAMGGLSLLVTLGLWWLLPPLPAHQPVRLASLTGQFASRGMRVGAIVTALVVIGHFAAYTFISPILQTIAGIPLAQVSALLLLYGAAGMVGNFIAANAAARRTHTTVLLIPSLLAMVALAFPWLAPQAPMGTVLLMMWGLVFGGISVSLQTWVLKAALNPEAATALMAFVFNLSIGIGAMAGGQVVDAFGLTTVLCSSGVMFVLAALLVMRTPPSVLGAR</sequence>
<dbReference type="OrthoDB" id="9788453at2"/>
<keyword evidence="5 6" id="KW-0472">Membrane</keyword>
<feature type="transmembrane region" description="Helical" evidence="6">
    <location>
        <begin position="342"/>
        <end position="359"/>
    </location>
</feature>
<dbReference type="InterPro" id="IPR050189">
    <property type="entry name" value="MFS_Efflux_Transporters"/>
</dbReference>
<dbReference type="InterPro" id="IPR036259">
    <property type="entry name" value="MFS_trans_sf"/>
</dbReference>
<dbReference type="Pfam" id="PF07690">
    <property type="entry name" value="MFS_1"/>
    <property type="match status" value="1"/>
</dbReference>
<evidence type="ECO:0000313" key="9">
    <source>
        <dbReference type="Proteomes" id="UP000324285"/>
    </source>
</evidence>
<proteinExistence type="predicted"/>
<organism evidence="8 9">
    <name type="scientific">Halomonas binhaiensis</name>
    <dbReference type="NCBI Taxonomy" id="2562282"/>
    <lineage>
        <taxon>Bacteria</taxon>
        <taxon>Pseudomonadati</taxon>
        <taxon>Pseudomonadota</taxon>
        <taxon>Gammaproteobacteria</taxon>
        <taxon>Oceanospirillales</taxon>
        <taxon>Halomonadaceae</taxon>
        <taxon>Halomonas</taxon>
    </lineage>
</organism>
<dbReference type="SUPFAM" id="SSF103473">
    <property type="entry name" value="MFS general substrate transporter"/>
    <property type="match status" value="1"/>
</dbReference>
<keyword evidence="9" id="KW-1185">Reference proteome</keyword>
<feature type="transmembrane region" description="Helical" evidence="6">
    <location>
        <begin position="308"/>
        <end position="330"/>
    </location>
</feature>
<evidence type="ECO:0000313" key="8">
    <source>
        <dbReference type="EMBL" id="QEM83399.1"/>
    </source>
</evidence>
<name>A0A5C1NNK8_9GAMM</name>
<feature type="transmembrane region" description="Helical" evidence="6">
    <location>
        <begin position="58"/>
        <end position="79"/>
    </location>
</feature>
<dbReference type="GO" id="GO:0022857">
    <property type="term" value="F:transmembrane transporter activity"/>
    <property type="evidence" value="ECO:0007669"/>
    <property type="project" value="InterPro"/>
</dbReference>
<comment type="subcellular location">
    <subcellularLocation>
        <location evidence="1">Cell membrane</location>
        <topology evidence="1">Multi-pass membrane protein</topology>
    </subcellularLocation>
</comment>
<reference evidence="8" key="1">
    <citation type="submission" date="2021-02" db="EMBL/GenBank/DDBJ databases">
        <title>Strain Y2R2, a novel species of the genus Halomonas.</title>
        <authorList>
            <person name="Huang H."/>
        </authorList>
    </citation>
    <scope>NUCLEOTIDE SEQUENCE</scope>
    <source>
        <strain evidence="8">Y2R2</strain>
    </source>
</reference>
<dbReference type="InterPro" id="IPR011701">
    <property type="entry name" value="MFS"/>
</dbReference>
<feature type="transmembrane region" description="Helical" evidence="6">
    <location>
        <begin position="365"/>
        <end position="387"/>
    </location>
</feature>
<dbReference type="GO" id="GO:0005886">
    <property type="term" value="C:plasma membrane"/>
    <property type="evidence" value="ECO:0007669"/>
    <property type="project" value="UniProtKB-SubCell"/>
</dbReference>
<dbReference type="Proteomes" id="UP000324285">
    <property type="component" value="Chromosome"/>
</dbReference>
<gene>
    <name evidence="8" type="ORF">E4T21_18935</name>
</gene>
<evidence type="ECO:0000256" key="1">
    <source>
        <dbReference type="ARBA" id="ARBA00004651"/>
    </source>
</evidence>
<dbReference type="RefSeq" id="WP_149286521.1">
    <property type="nucleotide sequence ID" value="NZ_CP038437.2"/>
</dbReference>
<feature type="transmembrane region" description="Helical" evidence="6">
    <location>
        <begin position="19"/>
        <end position="38"/>
    </location>
</feature>
<accession>A0A5C1NNK8</accession>
<dbReference type="AlphaFoldDB" id="A0A5C1NNK8"/>
<feature type="transmembrane region" description="Helical" evidence="6">
    <location>
        <begin position="284"/>
        <end position="302"/>
    </location>
</feature>
<dbReference type="KEGG" id="hbh:E4T21_18935"/>
<feature type="transmembrane region" description="Helical" evidence="6">
    <location>
        <begin position="251"/>
        <end position="272"/>
    </location>
</feature>
<evidence type="ECO:0000259" key="7">
    <source>
        <dbReference type="PROSITE" id="PS50850"/>
    </source>
</evidence>
<protein>
    <submittedName>
        <fullName evidence="8">MFS transporter</fullName>
    </submittedName>
</protein>
<evidence type="ECO:0000256" key="3">
    <source>
        <dbReference type="ARBA" id="ARBA00022692"/>
    </source>
</evidence>
<keyword evidence="4 6" id="KW-1133">Transmembrane helix</keyword>
<evidence type="ECO:0000256" key="2">
    <source>
        <dbReference type="ARBA" id="ARBA00022475"/>
    </source>
</evidence>
<feature type="transmembrane region" description="Helical" evidence="6">
    <location>
        <begin position="86"/>
        <end position="105"/>
    </location>
</feature>
<feature type="transmembrane region" description="Helical" evidence="6">
    <location>
        <begin position="145"/>
        <end position="167"/>
    </location>
</feature>
<evidence type="ECO:0000256" key="5">
    <source>
        <dbReference type="ARBA" id="ARBA00023136"/>
    </source>
</evidence>
<feature type="transmembrane region" description="Helical" evidence="6">
    <location>
        <begin position="111"/>
        <end position="133"/>
    </location>
</feature>
<dbReference type="PANTHER" id="PTHR43124">
    <property type="entry name" value="PURINE EFFLUX PUMP PBUE"/>
    <property type="match status" value="1"/>
</dbReference>
<dbReference type="PROSITE" id="PS50850">
    <property type="entry name" value="MFS"/>
    <property type="match status" value="1"/>
</dbReference>
<feature type="domain" description="Major facilitator superfamily (MFS) profile" evidence="7">
    <location>
        <begin position="21"/>
        <end position="394"/>
    </location>
</feature>
<evidence type="ECO:0000256" key="4">
    <source>
        <dbReference type="ARBA" id="ARBA00022989"/>
    </source>
</evidence>
<dbReference type="PANTHER" id="PTHR43124:SF3">
    <property type="entry name" value="CHLORAMPHENICOL EFFLUX PUMP RV0191"/>
    <property type="match status" value="1"/>
</dbReference>
<keyword evidence="2" id="KW-1003">Cell membrane</keyword>
<keyword evidence="3 6" id="KW-0812">Transmembrane</keyword>
<feature type="transmembrane region" description="Helical" evidence="6">
    <location>
        <begin position="216"/>
        <end position="239"/>
    </location>
</feature>
<evidence type="ECO:0000256" key="6">
    <source>
        <dbReference type="SAM" id="Phobius"/>
    </source>
</evidence>
<dbReference type="Gene3D" id="1.20.1250.20">
    <property type="entry name" value="MFS general substrate transporter like domains"/>
    <property type="match status" value="1"/>
</dbReference>
<dbReference type="CDD" id="cd17324">
    <property type="entry name" value="MFS_NepI_like"/>
    <property type="match status" value="1"/>
</dbReference>